<accession>A0A2T5H418</accession>
<dbReference type="InterPro" id="IPR036271">
    <property type="entry name" value="Tet_transcr_reg_TetR-rel_C_sf"/>
</dbReference>
<dbReference type="Gene3D" id="1.10.357.10">
    <property type="entry name" value="Tetracycline Repressor, domain 2"/>
    <property type="match status" value="1"/>
</dbReference>
<gene>
    <name evidence="6" type="ORF">C8R26_1532</name>
</gene>
<dbReference type="AlphaFoldDB" id="A0A2T5H418"/>
<keyword evidence="2 4" id="KW-0238">DNA-binding</keyword>
<dbReference type="RefSeq" id="WP_107804526.1">
    <property type="nucleotide sequence ID" value="NZ_QAOI01000053.1"/>
</dbReference>
<evidence type="ECO:0000256" key="1">
    <source>
        <dbReference type="ARBA" id="ARBA00023015"/>
    </source>
</evidence>
<proteinExistence type="predicted"/>
<dbReference type="GO" id="GO:0003677">
    <property type="term" value="F:DNA binding"/>
    <property type="evidence" value="ECO:0007669"/>
    <property type="project" value="UniProtKB-UniRule"/>
</dbReference>
<keyword evidence="1" id="KW-0805">Transcription regulation</keyword>
<comment type="caution">
    <text evidence="6">The sequence shown here is derived from an EMBL/GenBank/DDBJ whole genome shotgun (WGS) entry which is preliminary data.</text>
</comment>
<evidence type="ECO:0000256" key="4">
    <source>
        <dbReference type="PROSITE-ProRule" id="PRU00335"/>
    </source>
</evidence>
<dbReference type="SUPFAM" id="SSF46689">
    <property type="entry name" value="Homeodomain-like"/>
    <property type="match status" value="1"/>
</dbReference>
<feature type="domain" description="HTH tetR-type" evidence="5">
    <location>
        <begin position="8"/>
        <end position="68"/>
    </location>
</feature>
<evidence type="ECO:0000313" key="6">
    <source>
        <dbReference type="EMBL" id="PTQ66335.1"/>
    </source>
</evidence>
<evidence type="ECO:0000256" key="2">
    <source>
        <dbReference type="ARBA" id="ARBA00023125"/>
    </source>
</evidence>
<dbReference type="InterPro" id="IPR011075">
    <property type="entry name" value="TetR_C"/>
</dbReference>
<evidence type="ECO:0000256" key="3">
    <source>
        <dbReference type="ARBA" id="ARBA00023163"/>
    </source>
</evidence>
<dbReference type="EMBL" id="QAOI01000053">
    <property type="protein sequence ID" value="PTQ66335.1"/>
    <property type="molecule type" value="Genomic_DNA"/>
</dbReference>
<dbReference type="PROSITE" id="PS50977">
    <property type="entry name" value="HTH_TETR_2"/>
    <property type="match status" value="1"/>
</dbReference>
<dbReference type="Pfam" id="PF16925">
    <property type="entry name" value="TetR_C_13"/>
    <property type="match status" value="1"/>
</dbReference>
<dbReference type="InterPro" id="IPR009057">
    <property type="entry name" value="Homeodomain-like_sf"/>
</dbReference>
<sequence>MPKPNKKEFNRESLLNQGVVFFMNQGYHGTGLQEILDAVNVPKGSFYNYFSSKEEFGAAVIQHYIEPFISRLSLHLQQSGSDALGAIRRYFDELIVELEENKFKGGCLLGSLMGEIGSTSDVCQQSLQSAIAQYRDLLQSGLAQAQQQGSVRTDKTPEEMADLLINTWQGALLRMQIEKSSAPVKQCCHDLLNDFFIR</sequence>
<feature type="DNA-binding region" description="H-T-H motif" evidence="4">
    <location>
        <begin position="31"/>
        <end position="50"/>
    </location>
</feature>
<dbReference type="Pfam" id="PF00440">
    <property type="entry name" value="TetR_N"/>
    <property type="match status" value="1"/>
</dbReference>
<dbReference type="SUPFAM" id="SSF48498">
    <property type="entry name" value="Tetracyclin repressor-like, C-terminal domain"/>
    <property type="match status" value="1"/>
</dbReference>
<evidence type="ECO:0000313" key="7">
    <source>
        <dbReference type="Proteomes" id="UP000244128"/>
    </source>
</evidence>
<reference evidence="6 7" key="1">
    <citation type="submission" date="2018-04" db="EMBL/GenBank/DDBJ databases">
        <title>Active sludge and wastewater microbial communities from Klosterneuburg, Austria.</title>
        <authorList>
            <person name="Wagner M."/>
        </authorList>
    </citation>
    <scope>NUCLEOTIDE SEQUENCE [LARGE SCALE GENOMIC DNA]</scope>
    <source>
        <strain evidence="6 7">Nm49</strain>
    </source>
</reference>
<dbReference type="Proteomes" id="UP000244128">
    <property type="component" value="Unassembled WGS sequence"/>
</dbReference>
<evidence type="ECO:0000259" key="5">
    <source>
        <dbReference type="PROSITE" id="PS50977"/>
    </source>
</evidence>
<dbReference type="PANTHER" id="PTHR47506:SF6">
    <property type="entry name" value="HTH-TYPE TRANSCRIPTIONAL REPRESSOR NEMR"/>
    <property type="match status" value="1"/>
</dbReference>
<dbReference type="PANTHER" id="PTHR47506">
    <property type="entry name" value="TRANSCRIPTIONAL REGULATORY PROTEIN"/>
    <property type="match status" value="1"/>
</dbReference>
<protein>
    <submittedName>
        <fullName evidence="6">TetR family transcriptional regulator</fullName>
    </submittedName>
</protein>
<dbReference type="InterPro" id="IPR001647">
    <property type="entry name" value="HTH_TetR"/>
</dbReference>
<keyword evidence="3" id="KW-0804">Transcription</keyword>
<organism evidence="6 7">
    <name type="scientific">Nitrosomonas oligotropha</name>
    <dbReference type="NCBI Taxonomy" id="42354"/>
    <lineage>
        <taxon>Bacteria</taxon>
        <taxon>Pseudomonadati</taxon>
        <taxon>Pseudomonadota</taxon>
        <taxon>Betaproteobacteria</taxon>
        <taxon>Nitrosomonadales</taxon>
        <taxon>Nitrosomonadaceae</taxon>
        <taxon>Nitrosomonas</taxon>
    </lineage>
</organism>
<name>A0A2T5H418_9PROT</name>